<evidence type="ECO:0000313" key="7">
    <source>
        <dbReference type="Proteomes" id="UP000322244"/>
    </source>
</evidence>
<reference evidence="6 7" key="1">
    <citation type="submission" date="2019-07" db="EMBL/GenBank/DDBJ databases">
        <title>Rhodococcus cavernicolus sp. nov., isolated from a cave.</title>
        <authorList>
            <person name="Lee S.D."/>
        </authorList>
    </citation>
    <scope>NUCLEOTIDE SEQUENCE [LARGE SCALE GENOMIC DNA]</scope>
    <source>
        <strain evidence="6 7">C1-24</strain>
    </source>
</reference>
<gene>
    <name evidence="6" type="ORF">FOY51_12230</name>
</gene>
<evidence type="ECO:0000256" key="2">
    <source>
        <dbReference type="ARBA" id="ARBA00006411"/>
    </source>
</evidence>
<evidence type="ECO:0000256" key="5">
    <source>
        <dbReference type="SAM" id="MobiDB-lite"/>
    </source>
</evidence>
<comment type="subcellular location">
    <subcellularLocation>
        <location evidence="1">Cytoplasm</location>
    </subcellularLocation>
</comment>
<feature type="compositionally biased region" description="Basic residues" evidence="5">
    <location>
        <begin position="1"/>
        <end position="27"/>
    </location>
</feature>
<evidence type="ECO:0000313" key="6">
    <source>
        <dbReference type="EMBL" id="KAA0022471.1"/>
    </source>
</evidence>
<keyword evidence="4" id="KW-0143">Chaperone</keyword>
<feature type="compositionally biased region" description="Basic and acidic residues" evidence="5">
    <location>
        <begin position="28"/>
        <end position="58"/>
    </location>
</feature>
<dbReference type="EMBL" id="VLNY01000005">
    <property type="protein sequence ID" value="KAA0022471.1"/>
    <property type="molecule type" value="Genomic_DNA"/>
</dbReference>
<dbReference type="InterPro" id="IPR025734">
    <property type="entry name" value="EspG"/>
</dbReference>
<keyword evidence="3" id="KW-0963">Cytoplasm</keyword>
<dbReference type="OrthoDB" id="4532341at2"/>
<evidence type="ECO:0000256" key="1">
    <source>
        <dbReference type="ARBA" id="ARBA00004496"/>
    </source>
</evidence>
<proteinExistence type="inferred from homology"/>
<organism evidence="6 7">
    <name type="scientific">Antrihabitans cavernicola</name>
    <dbReference type="NCBI Taxonomy" id="2495913"/>
    <lineage>
        <taxon>Bacteria</taxon>
        <taxon>Bacillati</taxon>
        <taxon>Actinomycetota</taxon>
        <taxon>Actinomycetes</taxon>
        <taxon>Mycobacteriales</taxon>
        <taxon>Nocardiaceae</taxon>
        <taxon>Antrihabitans</taxon>
    </lineage>
</organism>
<dbReference type="Pfam" id="PF14011">
    <property type="entry name" value="ESX-1_EspG"/>
    <property type="match status" value="1"/>
</dbReference>
<accession>A0A5A7SE18</accession>
<dbReference type="AlphaFoldDB" id="A0A5A7SE18"/>
<sequence length="300" mass="33989">MSPRRPRRRRNGRHVPARRPRQRRRGRRTQDAELPDHARKRQQPDRRSAQSRTAGDRRVTTGTWRFSALEFALLWQLAGREELPYPLQFRPDVSTRDDYTRQRLAAAAAIRPQLDRMLHRALFALASPEVSVEVCGFAGVDQDRKIRMHAGIQRDIGAVAVQEPGRDHDRGGDVLLSLCGSRTMASRIVESLPPVSAGNRRGLSIHTRDLEPSTAVLRSTRGRSASDDLDAFLDSRRTCIGHIAVRTAETTRDFHWMDFDNDGRYLTRGGEMLTAKPVSASDMTTELQRLISRGPICPTW</sequence>
<comment type="similarity">
    <text evidence="2">Belongs to the EspG family.</text>
</comment>
<keyword evidence="7" id="KW-1185">Reference proteome</keyword>
<feature type="region of interest" description="Disordered" evidence="5">
    <location>
        <begin position="1"/>
        <end position="58"/>
    </location>
</feature>
<dbReference type="Proteomes" id="UP000322244">
    <property type="component" value="Unassembled WGS sequence"/>
</dbReference>
<evidence type="ECO:0000256" key="4">
    <source>
        <dbReference type="ARBA" id="ARBA00023186"/>
    </source>
</evidence>
<evidence type="ECO:0000256" key="3">
    <source>
        <dbReference type="ARBA" id="ARBA00022490"/>
    </source>
</evidence>
<name>A0A5A7SE18_9NOCA</name>
<protein>
    <submittedName>
        <fullName evidence="6">ESX secretion-associated protein EspG</fullName>
    </submittedName>
</protein>
<comment type="caution">
    <text evidence="6">The sequence shown here is derived from an EMBL/GenBank/DDBJ whole genome shotgun (WGS) entry which is preliminary data.</text>
</comment>